<dbReference type="SUPFAM" id="SSF53067">
    <property type="entry name" value="Actin-like ATPase domain"/>
    <property type="match status" value="1"/>
</dbReference>
<dbReference type="EMBL" id="CP013107">
    <property type="protein sequence ID" value="APG89809.1"/>
    <property type="molecule type" value="Genomic_DNA"/>
</dbReference>
<dbReference type="CDD" id="cd23763">
    <property type="entry name" value="ASKHA_ATPase_ROK"/>
    <property type="match status" value="1"/>
</dbReference>
<dbReference type="InterPro" id="IPR036390">
    <property type="entry name" value="WH_DNA-bd_sf"/>
</dbReference>
<name>A0A1L3LI85_9HYPH</name>
<proteinExistence type="predicted"/>
<dbReference type="STRING" id="194963.SAMCFNEI73_Ch0478"/>
<dbReference type="Pfam" id="PF13412">
    <property type="entry name" value="HTH_24"/>
    <property type="match status" value="1"/>
</dbReference>
<organism evidence="2 3">
    <name type="scientific">Sinorhizobium americanum</name>
    <dbReference type="NCBI Taxonomy" id="194963"/>
    <lineage>
        <taxon>Bacteria</taxon>
        <taxon>Pseudomonadati</taxon>
        <taxon>Pseudomonadota</taxon>
        <taxon>Alphaproteobacteria</taxon>
        <taxon>Hyphomicrobiales</taxon>
        <taxon>Rhizobiaceae</taxon>
        <taxon>Sinorhizobium/Ensifer group</taxon>
        <taxon>Sinorhizobium</taxon>
    </lineage>
</organism>
<dbReference type="Gene3D" id="3.30.420.40">
    <property type="match status" value="2"/>
</dbReference>
<dbReference type="PANTHER" id="PTHR18964:SF169">
    <property type="entry name" value="N-ACETYLMANNOSAMINE KINASE"/>
    <property type="match status" value="1"/>
</dbReference>
<dbReference type="SUPFAM" id="SSF46785">
    <property type="entry name" value="Winged helix' DNA-binding domain"/>
    <property type="match status" value="1"/>
</dbReference>
<reference evidence="2 3" key="1">
    <citation type="submission" date="2015-10" db="EMBL/GenBank/DDBJ databases">
        <title>Genomic differences between typical nodule nitrogen-fixing rhizobial strains and those coming from bean seeds.</title>
        <authorList>
            <person name="Peralta H."/>
            <person name="Aguilar-Vera A."/>
            <person name="Diaz R."/>
            <person name="Mora Y."/>
            <person name="Martinez-Batallar G."/>
            <person name="Salazar E."/>
            <person name="Vargas-Lagunas C."/>
            <person name="Encarnacion S."/>
            <person name="Girard L."/>
            <person name="Mora J."/>
        </authorList>
    </citation>
    <scope>NUCLEOTIDE SEQUENCE [LARGE SCALE GENOMIC DNA]</scope>
    <source>
        <strain evidence="2 3">CFNEI 73</strain>
    </source>
</reference>
<dbReference type="GO" id="GO:0009384">
    <property type="term" value="F:N-acylmannosamine kinase activity"/>
    <property type="evidence" value="ECO:0007669"/>
    <property type="project" value="TreeGrafter"/>
</dbReference>
<sequence length="438" mass="47195">MGRAGGHMSERIERDILREKVPTGGDGGMSLIGDPSRGTAQPDVIDPSGGANQTRVRAYNERLVMSLVRRHGSLSKAEIARRSGLSAQTVSVIMRALEADGMLMRGAPIRGRVGQPSIPMRLNPDAVYSFGVKIGRRSADLVLMDFLGTIRLHLHQIHTYPLPDDLVTFIVEGISKLERQLGPADRKRIAGVGIATPFELWNWAEEVGAPHHEMDRWRDFDLQAAVAARTPHPVFLQNDGTSACGAELAFGVGANYPDFVYFYIGSFIGGGVVINSALFSGRTGTAGAVGPLPVSAKDGRTTQLLKIASVFVLEKLLRERGMDPKPLWYSADDWIDFGEPLEIWIEDAAAALAQAIVSAVSIVDFSAAVIDGGFPPWVRARLLAATRKALQALDLQGVTVPDLVEGAVGSHARAIGGASLPLFSRYLLDTNVLFKELT</sequence>
<dbReference type="GO" id="GO:0019262">
    <property type="term" value="P:N-acetylneuraminate catabolic process"/>
    <property type="evidence" value="ECO:0007669"/>
    <property type="project" value="TreeGrafter"/>
</dbReference>
<accession>A0A1L3LI85</accession>
<dbReference type="Pfam" id="PF00480">
    <property type="entry name" value="ROK"/>
    <property type="match status" value="1"/>
</dbReference>
<dbReference type="InterPro" id="IPR036388">
    <property type="entry name" value="WH-like_DNA-bd_sf"/>
</dbReference>
<dbReference type="InterPro" id="IPR000600">
    <property type="entry name" value="ROK"/>
</dbReference>
<evidence type="ECO:0000313" key="3">
    <source>
        <dbReference type="Proteomes" id="UP000182306"/>
    </source>
</evidence>
<protein>
    <submittedName>
        <fullName evidence="2">ROK family protein</fullName>
    </submittedName>
</protein>
<feature type="region of interest" description="Disordered" evidence="1">
    <location>
        <begin position="1"/>
        <end position="52"/>
    </location>
</feature>
<dbReference type="KEGG" id="same:SAMCFNEI73_Ch0478"/>
<keyword evidence="3" id="KW-1185">Reference proteome</keyword>
<gene>
    <name evidence="2" type="ORF">SAMCFNEI73_Ch0478</name>
</gene>
<dbReference type="Proteomes" id="UP000182306">
    <property type="component" value="Chromosome"/>
</dbReference>
<evidence type="ECO:0000313" key="2">
    <source>
        <dbReference type="EMBL" id="APG89809.1"/>
    </source>
</evidence>
<dbReference type="AlphaFoldDB" id="A0A1L3LI85"/>
<dbReference type="Gene3D" id="1.10.10.10">
    <property type="entry name" value="Winged helix-like DNA-binding domain superfamily/Winged helix DNA-binding domain"/>
    <property type="match status" value="1"/>
</dbReference>
<feature type="compositionally biased region" description="Basic and acidic residues" evidence="1">
    <location>
        <begin position="8"/>
        <end position="21"/>
    </location>
</feature>
<evidence type="ECO:0000256" key="1">
    <source>
        <dbReference type="SAM" id="MobiDB-lite"/>
    </source>
</evidence>
<dbReference type="PANTHER" id="PTHR18964">
    <property type="entry name" value="ROK (REPRESSOR, ORF, KINASE) FAMILY"/>
    <property type="match status" value="1"/>
</dbReference>
<dbReference type="InterPro" id="IPR043129">
    <property type="entry name" value="ATPase_NBD"/>
</dbReference>